<dbReference type="EMBL" id="AUZZ01001371">
    <property type="protein sequence ID" value="EQD64550.1"/>
    <property type="molecule type" value="Genomic_DNA"/>
</dbReference>
<organism evidence="2">
    <name type="scientific">mine drainage metagenome</name>
    <dbReference type="NCBI Taxonomy" id="410659"/>
    <lineage>
        <taxon>unclassified sequences</taxon>
        <taxon>metagenomes</taxon>
        <taxon>ecological metagenomes</taxon>
    </lineage>
</organism>
<feature type="non-terminal residue" evidence="2">
    <location>
        <position position="260"/>
    </location>
</feature>
<accession>T1CCX4</accession>
<evidence type="ECO:0000313" key="2">
    <source>
        <dbReference type="EMBL" id="EQD64550.1"/>
    </source>
</evidence>
<feature type="region of interest" description="Disordered" evidence="1">
    <location>
        <begin position="188"/>
        <end position="215"/>
    </location>
</feature>
<feature type="region of interest" description="Disordered" evidence="1">
    <location>
        <begin position="1"/>
        <end position="25"/>
    </location>
</feature>
<sequence>MQGRVSNPCTPDKNRGDPCNGSERSRTADLEVDGFDDCRHLLTWKLEGDRPTGRTCDRPEPLLFTDLIHLEHGTIRFKRQLVTTAQKLTEIGETGSNTNESLKLACDREACLPETNEKRRVVLGEASLERPTDSVGGKRKRAGGGHLGIKLPQAARSRIPGIHEWPAILLFDDPVGLAESVLRQIDLAPDLESPGPVPATDPERDGPNGPDIGGHILSCESIPTGGGTNQDTLFVEKIHRQPIVLGFADVYEWDPDPPRP</sequence>
<gene>
    <name evidence="2" type="ORF">B2A_01944</name>
</gene>
<reference evidence="2" key="1">
    <citation type="submission" date="2013-08" db="EMBL/GenBank/DDBJ databases">
        <authorList>
            <person name="Mendez C."/>
            <person name="Richter M."/>
            <person name="Ferrer M."/>
            <person name="Sanchez J."/>
        </authorList>
    </citation>
    <scope>NUCLEOTIDE SEQUENCE</scope>
</reference>
<dbReference type="AlphaFoldDB" id="T1CCX4"/>
<name>T1CCX4_9ZZZZ</name>
<protein>
    <submittedName>
        <fullName evidence="2">Uncharacterized protein</fullName>
    </submittedName>
</protein>
<comment type="caution">
    <text evidence="2">The sequence shown here is derived from an EMBL/GenBank/DDBJ whole genome shotgun (WGS) entry which is preliminary data.</text>
</comment>
<reference evidence="2" key="2">
    <citation type="journal article" date="2014" name="ISME J.">
        <title>Microbial stratification in low pH oxic and suboxic macroscopic growths along an acid mine drainage.</title>
        <authorList>
            <person name="Mendez-Garcia C."/>
            <person name="Mesa V."/>
            <person name="Sprenger R.R."/>
            <person name="Richter M."/>
            <person name="Diez M.S."/>
            <person name="Solano J."/>
            <person name="Bargiela R."/>
            <person name="Golyshina O.V."/>
            <person name="Manteca A."/>
            <person name="Ramos J.L."/>
            <person name="Gallego J.R."/>
            <person name="Llorente I."/>
            <person name="Martins Dos Santos V.A."/>
            <person name="Jensen O.N."/>
            <person name="Pelaez A.I."/>
            <person name="Sanchez J."/>
            <person name="Ferrer M."/>
        </authorList>
    </citation>
    <scope>NUCLEOTIDE SEQUENCE</scope>
</reference>
<proteinExistence type="predicted"/>
<evidence type="ECO:0000256" key="1">
    <source>
        <dbReference type="SAM" id="MobiDB-lite"/>
    </source>
</evidence>